<dbReference type="SMART" id="SM00869">
    <property type="entry name" value="Autotransporter"/>
    <property type="match status" value="1"/>
</dbReference>
<dbReference type="InterPro" id="IPR036709">
    <property type="entry name" value="Autotransporte_beta_dom_sf"/>
</dbReference>
<dbReference type="PROSITE" id="PS51208">
    <property type="entry name" value="AUTOTRANSPORTER"/>
    <property type="match status" value="1"/>
</dbReference>
<proteinExistence type="predicted"/>
<evidence type="ECO:0000313" key="3">
    <source>
        <dbReference type="Proteomes" id="UP000278542"/>
    </source>
</evidence>
<dbReference type="RefSeq" id="WP_170143293.1">
    <property type="nucleotide sequence ID" value="NZ_RBWY01000001.1"/>
</dbReference>
<dbReference type="EMBL" id="RBWY01000001">
    <property type="protein sequence ID" value="RKS86880.1"/>
    <property type="molecule type" value="Genomic_DNA"/>
</dbReference>
<dbReference type="Pfam" id="PF03797">
    <property type="entry name" value="Autotransporter"/>
    <property type="match status" value="1"/>
</dbReference>
<dbReference type="AlphaFoldDB" id="A0A495RHV0"/>
<accession>A0A495RHV0</accession>
<dbReference type="GO" id="GO:0019867">
    <property type="term" value="C:outer membrane"/>
    <property type="evidence" value="ECO:0007669"/>
    <property type="project" value="InterPro"/>
</dbReference>
<keyword evidence="3" id="KW-1185">Reference proteome</keyword>
<dbReference type="InterPro" id="IPR005546">
    <property type="entry name" value="Autotransporte_beta"/>
</dbReference>
<dbReference type="SUPFAM" id="SSF103515">
    <property type="entry name" value="Autotransporter"/>
    <property type="match status" value="1"/>
</dbReference>
<organism evidence="2 3">
    <name type="scientific">Orbus hercynius</name>
    <dbReference type="NCBI Taxonomy" id="593135"/>
    <lineage>
        <taxon>Bacteria</taxon>
        <taxon>Pseudomonadati</taxon>
        <taxon>Pseudomonadota</taxon>
        <taxon>Gammaproteobacteria</taxon>
        <taxon>Orbales</taxon>
        <taxon>Orbaceae</taxon>
        <taxon>Orbus</taxon>
    </lineage>
</organism>
<evidence type="ECO:0000259" key="1">
    <source>
        <dbReference type="PROSITE" id="PS51208"/>
    </source>
</evidence>
<dbReference type="Gene3D" id="2.40.128.130">
    <property type="entry name" value="Autotransporter beta-domain"/>
    <property type="match status" value="1"/>
</dbReference>
<dbReference type="PANTHER" id="PTHR12338:SF5">
    <property type="entry name" value="ANTIGEN 43-RELATED"/>
    <property type="match status" value="1"/>
</dbReference>
<gene>
    <name evidence="2" type="ORF">DES39_0083</name>
</gene>
<dbReference type="PANTHER" id="PTHR12338">
    <property type="entry name" value="AUTOTRANSPORTER"/>
    <property type="match status" value="1"/>
</dbReference>
<reference evidence="2 3" key="1">
    <citation type="submission" date="2018-10" db="EMBL/GenBank/DDBJ databases">
        <title>Genomic Encyclopedia of Type Strains, Phase IV (KMG-IV): sequencing the most valuable type-strain genomes for metagenomic binning, comparative biology and taxonomic classification.</title>
        <authorList>
            <person name="Goeker M."/>
        </authorList>
    </citation>
    <scope>NUCLEOTIDE SEQUENCE [LARGE SCALE GENOMIC DNA]</scope>
    <source>
        <strain evidence="2 3">DSM 22228</strain>
    </source>
</reference>
<dbReference type="InterPro" id="IPR006315">
    <property type="entry name" value="OM_autotransptr_brl_dom"/>
</dbReference>
<evidence type="ECO:0000313" key="2">
    <source>
        <dbReference type="EMBL" id="RKS86880.1"/>
    </source>
</evidence>
<sequence>MAGAYEYSLVQGNASGTDTNSWYLTSNEYTLRPEVGSYIANLASANTLFNTTLYDRLGETQYTDLLTGKKRVTSMWLRSVVGQTKFAAGNGQLDNKTNWSLVQLGGDIAQWTSNDTNRLHLGVMAGFGRSSSDSDARVSGYGSSGHIDGYSVGFYGTWYDNDADKSGLYVDSWVLWNHFNAKVDGQEQNREKYKLTGVTASLESGYNLKLGETERYDYWLQPKAQITYMGVDTNNHTESNGTKINVDANNWQSRLGLRFATRNNDKLSAESTSTAQLFIETNWLHNTESFAVKMDDNRISQDGARNLAEIKTGVEANILTNTNVWFNIGYQRGEHNYHNIGAMLGAKYSF</sequence>
<dbReference type="NCBIfam" id="TIGR01414">
    <property type="entry name" value="autotrans_barl"/>
    <property type="match status" value="1"/>
</dbReference>
<name>A0A495RHV0_9GAMM</name>
<feature type="domain" description="Autotransporter" evidence="1">
    <location>
        <begin position="68"/>
        <end position="350"/>
    </location>
</feature>
<dbReference type="Proteomes" id="UP000278542">
    <property type="component" value="Unassembled WGS sequence"/>
</dbReference>
<protein>
    <submittedName>
        <fullName evidence="2">Outer membrane autotransporter protein</fullName>
    </submittedName>
</protein>
<comment type="caution">
    <text evidence="2">The sequence shown here is derived from an EMBL/GenBank/DDBJ whole genome shotgun (WGS) entry which is preliminary data.</text>
</comment>
<dbReference type="InterPro" id="IPR050909">
    <property type="entry name" value="Bact_Autotransporter_VF"/>
</dbReference>